<dbReference type="EMBL" id="WWVX01000009">
    <property type="protein sequence ID" value="MZL70653.1"/>
    <property type="molecule type" value="Genomic_DNA"/>
</dbReference>
<keyword evidence="2 6" id="KW-0067">ATP-binding</keyword>
<reference evidence="5 8" key="3">
    <citation type="journal article" date="2019" name="Nat. Med.">
        <title>A library of human gut bacterial isolates paired with longitudinal multiomics data enables mechanistic microbiome research.</title>
        <authorList>
            <person name="Poyet M."/>
            <person name="Groussin M."/>
            <person name="Gibbons S.M."/>
            <person name="Avila-Pacheco J."/>
            <person name="Jiang X."/>
            <person name="Kearney S.M."/>
            <person name="Perrotta A.R."/>
            <person name="Berdy B."/>
            <person name="Zhao S."/>
            <person name="Lieberman T.D."/>
            <person name="Swanson P.K."/>
            <person name="Smith M."/>
            <person name="Roesemann S."/>
            <person name="Alexander J.E."/>
            <person name="Rich S.A."/>
            <person name="Livny J."/>
            <person name="Vlamakis H."/>
            <person name="Clish C."/>
            <person name="Bullock K."/>
            <person name="Deik A."/>
            <person name="Scott J."/>
            <person name="Pierce K.A."/>
            <person name="Xavier R.J."/>
            <person name="Alm E.J."/>
        </authorList>
    </citation>
    <scope>NUCLEOTIDE SEQUENCE [LARGE SCALE GENOMIC DNA]</scope>
    <source>
        <strain evidence="5 8">BIOML-A2</strain>
    </source>
</reference>
<dbReference type="InterPro" id="IPR003593">
    <property type="entry name" value="AAA+_ATPase"/>
</dbReference>
<feature type="domain" description="ABC transporter" evidence="4">
    <location>
        <begin position="8"/>
        <end position="197"/>
    </location>
</feature>
<dbReference type="SMART" id="SM00382">
    <property type="entry name" value="AAA"/>
    <property type="match status" value="2"/>
</dbReference>
<organism evidence="6 7">
    <name type="scientific">Bittarella massiliensis</name>
    <name type="common">ex Durand et al. 2017</name>
    <dbReference type="NCBI Taxonomy" id="1720313"/>
    <lineage>
        <taxon>Bacteria</taxon>
        <taxon>Bacillati</taxon>
        <taxon>Bacillota</taxon>
        <taxon>Clostridia</taxon>
        <taxon>Eubacteriales</taxon>
        <taxon>Oscillospiraceae</taxon>
        <taxon>Bittarella (ex Durand et al. 2017)</taxon>
    </lineage>
</organism>
<evidence type="ECO:0000256" key="2">
    <source>
        <dbReference type="ARBA" id="ARBA00022840"/>
    </source>
</evidence>
<dbReference type="PROSITE" id="PS00211">
    <property type="entry name" value="ABC_TRANSPORTER_1"/>
    <property type="match status" value="1"/>
</dbReference>
<dbReference type="Gene3D" id="3.40.50.300">
    <property type="entry name" value="P-loop containing nucleotide triphosphate hydrolases"/>
    <property type="match status" value="3"/>
</dbReference>
<dbReference type="GO" id="GO:0016887">
    <property type="term" value="F:ATP hydrolysis activity"/>
    <property type="evidence" value="ECO:0007669"/>
    <property type="project" value="InterPro"/>
</dbReference>
<dbReference type="PROSITE" id="PS50893">
    <property type="entry name" value="ABC_TRANSPORTER_2"/>
    <property type="match status" value="2"/>
</dbReference>
<dbReference type="PANTHER" id="PTHR42855:SF2">
    <property type="entry name" value="DRUG RESISTANCE ABC TRANSPORTER,ATP-BINDING PROTEIN"/>
    <property type="match status" value="1"/>
</dbReference>
<dbReference type="PANTHER" id="PTHR42855">
    <property type="entry name" value="ABC TRANSPORTER ATP-BINDING SUBUNIT"/>
    <property type="match status" value="1"/>
</dbReference>
<reference evidence="7" key="1">
    <citation type="submission" date="2016-11" db="EMBL/GenBank/DDBJ databases">
        <authorList>
            <person name="Jaros S."/>
            <person name="Januszkiewicz K."/>
            <person name="Wedrychowicz H."/>
        </authorList>
    </citation>
    <scope>NUCLEOTIDE SEQUENCE [LARGE SCALE GENOMIC DNA]</scope>
    <source>
        <strain evidence="7">DSM 4029</strain>
    </source>
</reference>
<dbReference type="EMBL" id="FQVY01000002">
    <property type="protein sequence ID" value="SHG04904.1"/>
    <property type="molecule type" value="Genomic_DNA"/>
</dbReference>
<keyword evidence="1" id="KW-0547">Nucleotide-binding</keyword>
<dbReference type="InterPro" id="IPR027417">
    <property type="entry name" value="P-loop_NTPase"/>
</dbReference>
<dbReference type="InterPro" id="IPR051309">
    <property type="entry name" value="ABCF_ATPase"/>
</dbReference>
<dbReference type="CDD" id="cd03221">
    <property type="entry name" value="ABCF_EF-3"/>
    <property type="match status" value="2"/>
</dbReference>
<dbReference type="NCBIfam" id="NF000355">
    <property type="entry name" value="ribo_prot_ABC_F"/>
    <property type="match status" value="1"/>
</dbReference>
<keyword evidence="8" id="KW-1185">Reference proteome</keyword>
<evidence type="ECO:0000313" key="5">
    <source>
        <dbReference type="EMBL" id="MZL70653.1"/>
    </source>
</evidence>
<feature type="domain" description="ABC transporter" evidence="4">
    <location>
        <begin position="291"/>
        <end position="503"/>
    </location>
</feature>
<gene>
    <name evidence="5" type="ORF">GT747_12925</name>
    <name evidence="6" type="ORF">SAMN05444424_1277</name>
</gene>
<dbReference type="Proteomes" id="UP000474718">
    <property type="component" value="Unassembled WGS sequence"/>
</dbReference>
<evidence type="ECO:0000313" key="7">
    <source>
        <dbReference type="Proteomes" id="UP000184089"/>
    </source>
</evidence>
<evidence type="ECO:0000256" key="3">
    <source>
        <dbReference type="SAM" id="MobiDB-lite"/>
    </source>
</evidence>
<dbReference type="Proteomes" id="UP000184089">
    <property type="component" value="Unassembled WGS sequence"/>
</dbReference>
<dbReference type="GO" id="GO:0005524">
    <property type="term" value="F:ATP binding"/>
    <property type="evidence" value="ECO:0007669"/>
    <property type="project" value="UniProtKB-KW"/>
</dbReference>
<evidence type="ECO:0000313" key="8">
    <source>
        <dbReference type="Proteomes" id="UP000474718"/>
    </source>
</evidence>
<protein>
    <submittedName>
        <fullName evidence="5">ATP-binding cassette domain-containing protein</fullName>
    </submittedName>
    <submittedName>
        <fullName evidence="6">Macrolide transport system ATP-binding/permease protein</fullName>
    </submittedName>
</protein>
<reference evidence="6" key="2">
    <citation type="submission" date="2016-11" db="EMBL/GenBank/DDBJ databases">
        <authorList>
            <person name="Varghese N."/>
            <person name="Submissions S."/>
        </authorList>
    </citation>
    <scope>NUCLEOTIDE SEQUENCE</scope>
    <source>
        <strain evidence="6">DSM 4029</strain>
    </source>
</reference>
<dbReference type="InterPro" id="IPR032781">
    <property type="entry name" value="ABC_tran_Xtn"/>
</dbReference>
<accession>A0AAQ1RVV0</accession>
<evidence type="ECO:0000256" key="1">
    <source>
        <dbReference type="ARBA" id="ARBA00022741"/>
    </source>
</evidence>
<dbReference type="Pfam" id="PF12848">
    <property type="entry name" value="ABC_tran_Xtn"/>
    <property type="match status" value="1"/>
</dbReference>
<dbReference type="InterPro" id="IPR017871">
    <property type="entry name" value="ABC_transporter-like_CS"/>
</dbReference>
<sequence>MSERNVLVSICGLAYFIGERRLLDIPELTVLAGDHIGIVGENGCGKTTLLDLIAGVRQPESGRVERRCPLAYCRQLEAADPAQMAGPLAALGAGPLARQAGRSGGEETRVKLAAVLEEGAPLLLCDEPTANLDERGQAEIRRRLAEVGSLLLVSHDRALLDALCDTIWEVRDGRVGVYPGNYAAYRRQRAQEEERAQQQWAEYTGERARLLAAARQVSRRADGVRKAPSRMGNSEARLHKREATQKSAKIARRKKVLEGRIERMDRVEKPFEADGIALRIDPAPLRARTALTAADLAVGYAGVPLFEGAAFTLPTGSKTALIGPNGAGKTTLLCTLAGEMAPLAGECRLSPQAKLGFLRQGFEQLDEGRTVLENALEGALQSPTLVRTVLGRLLFRGEAVNKPLAVLSGGERMKVALCKLLVGGCNLLFLDEPTNYLDLPAVEALQSLLQGYTGTLLLVSHDEAFVEGVADRLLCVSEGGLTAFAGGLADWRRQQERPARRAGQSAALRKTVLEMRLSQLAVEISAAPLEKKAALEEAYREAAEELRALKEGE</sequence>
<dbReference type="RefSeq" id="WP_143161588.1">
    <property type="nucleotide sequence ID" value="NZ_FQVY01000002.1"/>
</dbReference>
<dbReference type="SUPFAM" id="SSF52540">
    <property type="entry name" value="P-loop containing nucleoside triphosphate hydrolases"/>
    <property type="match status" value="2"/>
</dbReference>
<proteinExistence type="predicted"/>
<feature type="region of interest" description="Disordered" evidence="3">
    <location>
        <begin position="222"/>
        <end position="245"/>
    </location>
</feature>
<comment type="caution">
    <text evidence="6">The sequence shown here is derived from an EMBL/GenBank/DDBJ whole genome shotgun (WGS) entry which is preliminary data.</text>
</comment>
<dbReference type="Pfam" id="PF00005">
    <property type="entry name" value="ABC_tran"/>
    <property type="match status" value="2"/>
</dbReference>
<evidence type="ECO:0000313" key="6">
    <source>
        <dbReference type="EMBL" id="SHG04904.1"/>
    </source>
</evidence>
<evidence type="ECO:0000259" key="4">
    <source>
        <dbReference type="PROSITE" id="PS50893"/>
    </source>
</evidence>
<dbReference type="AlphaFoldDB" id="A0AAQ1RVV0"/>
<dbReference type="InterPro" id="IPR003439">
    <property type="entry name" value="ABC_transporter-like_ATP-bd"/>
</dbReference>
<name>A0AAQ1RVV0_9FIRM</name>